<dbReference type="InterPro" id="IPR002035">
    <property type="entry name" value="VWF_A"/>
</dbReference>
<dbReference type="AlphaFoldDB" id="A0A9P5SP83"/>
<evidence type="ECO:0000313" key="2">
    <source>
        <dbReference type="EMBL" id="KAF9331895.1"/>
    </source>
</evidence>
<dbReference type="InterPro" id="IPR036465">
    <property type="entry name" value="vWFA_dom_sf"/>
</dbReference>
<protein>
    <recommendedName>
        <fullName evidence="1">VWFA domain-containing protein</fullName>
    </recommendedName>
</protein>
<dbReference type="Pfam" id="PF00092">
    <property type="entry name" value="VWA"/>
    <property type="match status" value="1"/>
</dbReference>
<dbReference type="PROSITE" id="PS50234">
    <property type="entry name" value="VWFA"/>
    <property type="match status" value="1"/>
</dbReference>
<accession>A0A9P5SP83</accession>
<sequence length="1160" mass="128691">MATNTLQDTTEGIQEAVCQAFHPVDGNDSVTVLSFKVPAPIIIQDEAVNMTEAEAETQTSSSSSLPDPVTSTVAKTFGAKEAFFHICLDISGSMSGSGLNCAKVAMSKLIDHLEASGVPAHRITVYTFKSTCTIRRWGEVPNDREWLDSVRAGGGTRFASVFRAVIEVAEQQRKDIGRDDIDMDLSLFFFTDGADGDIGAQRLAKVELEQLLKKTPHLESTVHTFGFTASHDASLLSWLTSTGTNGGCFQYIRESRDIEASMVTTMDLIGDNAMQAQRKVEIALVDEGQEGAEPKTEDWITVKLEVDGFSGSTVVRDREYNGSKIVWREHEAAESTTMTAINRANIVRDMSVKWLNEEDMDRVLGMTTFIQYELLRLVEAISTIGGSRKSAQEKREELLVIDTETEAYSRALGALMSASARNKIKAVREPYMVACQRTKSLLQSFLSLKADAHKQGTISNTSLATFNSLAYGGITEAKLKAKLDSRAGKNTALFADIDTKVAEIVAQMDFAKMEAEVSEDTKRELSCAFSTNSYIEALQDGDCLCMTLDVTRSAATIADASQLQIKSIFPTYLTSSMFTMALGHALSSDHPENVHGGFRQDTNASIAPGLAHENITAVMPIFINKEHWEVAKLRMKPILGYVVTLDATGYTYSQSTTVPFLVLAKAIEDSFPMTEFKQRQFQLILDTCDVIYLSSRSLRETTNTMVKDFCASHVNRTVDVVTNNFIFLGHVLCALRAGDLTAEEVAELMPQLEIAMVEEQIRRDIASKATPLMGHILDWFCVDFRRDIIHCGNAYREQHAAYVKALDPMDGHGAVEQSYRTTFLNACKQQLGAVDTITESTLTETDVPASLAVTEATPCVEPVMEIPVLDLKWLLTNRSAERLGLIQAAVAESVDKVLRLLTLISAGPSNEKIQHALTSELGAHDVPAMGQRFFNRFPVKVNLATLLQAYAHCKNADRRSMMKIMTPFQYTRSETAPSLENDEGLQYLVSLYRVKMTHLVGEIVSEVQQAFRDSQNNVAASIFCNTNSLEAAAGLLLEAGTRGKSGLLFTSCAQRRMTRPREKIQMLIEGMFRGLRLFSDKCSTGDNILHWNPCKKTLYRMFKNHHSEFSLTEWRQFHPTRFDDYLACRYVLDGIVNELPEDERVQVRQIYVSTTGRNLP</sequence>
<evidence type="ECO:0000259" key="1">
    <source>
        <dbReference type="PROSITE" id="PS50234"/>
    </source>
</evidence>
<dbReference type="EMBL" id="JAAAUY010000295">
    <property type="protein sequence ID" value="KAF9331895.1"/>
    <property type="molecule type" value="Genomic_DNA"/>
</dbReference>
<organism evidence="2 3">
    <name type="scientific">Podila minutissima</name>
    <dbReference type="NCBI Taxonomy" id="64525"/>
    <lineage>
        <taxon>Eukaryota</taxon>
        <taxon>Fungi</taxon>
        <taxon>Fungi incertae sedis</taxon>
        <taxon>Mucoromycota</taxon>
        <taxon>Mortierellomycotina</taxon>
        <taxon>Mortierellomycetes</taxon>
        <taxon>Mortierellales</taxon>
        <taxon>Mortierellaceae</taxon>
        <taxon>Podila</taxon>
    </lineage>
</organism>
<dbReference type="Proteomes" id="UP000696485">
    <property type="component" value="Unassembled WGS sequence"/>
</dbReference>
<name>A0A9P5SP83_9FUNG</name>
<feature type="domain" description="VWFA" evidence="1">
    <location>
        <begin position="83"/>
        <end position="269"/>
    </location>
</feature>
<evidence type="ECO:0000313" key="3">
    <source>
        <dbReference type="Proteomes" id="UP000696485"/>
    </source>
</evidence>
<proteinExistence type="predicted"/>
<keyword evidence="3" id="KW-1185">Reference proteome</keyword>
<reference evidence="2" key="1">
    <citation type="journal article" date="2020" name="Fungal Divers.">
        <title>Resolving the Mortierellaceae phylogeny through synthesis of multi-gene phylogenetics and phylogenomics.</title>
        <authorList>
            <person name="Vandepol N."/>
            <person name="Liber J."/>
            <person name="Desiro A."/>
            <person name="Na H."/>
            <person name="Kennedy M."/>
            <person name="Barry K."/>
            <person name="Grigoriev I.V."/>
            <person name="Miller A.N."/>
            <person name="O'Donnell K."/>
            <person name="Stajich J.E."/>
            <person name="Bonito G."/>
        </authorList>
    </citation>
    <scope>NUCLEOTIDE SEQUENCE</scope>
    <source>
        <strain evidence="2">NVP1</strain>
    </source>
</reference>
<dbReference type="Gene3D" id="3.40.50.410">
    <property type="entry name" value="von Willebrand factor, type A domain"/>
    <property type="match status" value="1"/>
</dbReference>
<gene>
    <name evidence="2" type="ORF">BG006_005236</name>
</gene>
<dbReference type="SUPFAM" id="SSF53300">
    <property type="entry name" value="vWA-like"/>
    <property type="match status" value="1"/>
</dbReference>
<comment type="caution">
    <text evidence="2">The sequence shown here is derived from an EMBL/GenBank/DDBJ whole genome shotgun (WGS) entry which is preliminary data.</text>
</comment>